<dbReference type="PANTHER" id="PTHR30419">
    <property type="entry name" value="HTH-TYPE TRANSCRIPTIONAL REGULATOR YBHD"/>
    <property type="match status" value="1"/>
</dbReference>
<dbReference type="RefSeq" id="WP_390195780.1">
    <property type="nucleotide sequence ID" value="NZ_JBHMEP010000008.1"/>
</dbReference>
<keyword evidence="7" id="KW-1185">Reference proteome</keyword>
<accession>A0ABV5HRV5</accession>
<keyword evidence="4" id="KW-0804">Transcription</keyword>
<gene>
    <name evidence="6" type="ORF">ACFFUV_18680</name>
</gene>
<protein>
    <submittedName>
        <fullName evidence="6">LysR substrate-binding domain-containing protein</fullName>
    </submittedName>
</protein>
<proteinExistence type="inferred from homology"/>
<evidence type="ECO:0000256" key="4">
    <source>
        <dbReference type="ARBA" id="ARBA00023163"/>
    </source>
</evidence>
<evidence type="ECO:0000256" key="3">
    <source>
        <dbReference type="ARBA" id="ARBA00023125"/>
    </source>
</evidence>
<dbReference type="Pfam" id="PF03466">
    <property type="entry name" value="LysR_substrate"/>
    <property type="match status" value="1"/>
</dbReference>
<comment type="similarity">
    <text evidence="1">Belongs to the LysR transcriptional regulatory family.</text>
</comment>
<evidence type="ECO:0000256" key="2">
    <source>
        <dbReference type="ARBA" id="ARBA00023015"/>
    </source>
</evidence>
<dbReference type="Gene3D" id="1.10.10.10">
    <property type="entry name" value="Winged helix-like DNA-binding domain superfamily/Winged helix DNA-binding domain"/>
    <property type="match status" value="1"/>
</dbReference>
<organism evidence="6 7">
    <name type="scientific">Vibrio olivae</name>
    <dbReference type="NCBI Taxonomy" id="1243002"/>
    <lineage>
        <taxon>Bacteria</taxon>
        <taxon>Pseudomonadati</taxon>
        <taxon>Pseudomonadota</taxon>
        <taxon>Gammaproteobacteria</taxon>
        <taxon>Vibrionales</taxon>
        <taxon>Vibrionaceae</taxon>
        <taxon>Vibrio</taxon>
    </lineage>
</organism>
<dbReference type="EMBL" id="JBHMEP010000008">
    <property type="protein sequence ID" value="MFB9137000.1"/>
    <property type="molecule type" value="Genomic_DNA"/>
</dbReference>
<dbReference type="InterPro" id="IPR036388">
    <property type="entry name" value="WH-like_DNA-bd_sf"/>
</dbReference>
<evidence type="ECO:0000313" key="6">
    <source>
        <dbReference type="EMBL" id="MFB9137000.1"/>
    </source>
</evidence>
<dbReference type="InterPro" id="IPR000847">
    <property type="entry name" value="LysR_HTH_N"/>
</dbReference>
<dbReference type="SUPFAM" id="SSF53850">
    <property type="entry name" value="Periplasmic binding protein-like II"/>
    <property type="match status" value="1"/>
</dbReference>
<dbReference type="Gene3D" id="3.40.190.290">
    <property type="match status" value="1"/>
</dbReference>
<dbReference type="InterPro" id="IPR005119">
    <property type="entry name" value="LysR_subst-bd"/>
</dbReference>
<keyword evidence="2" id="KW-0805">Transcription regulation</keyword>
<sequence length="281" mass="32371">MDIRVLRYFLTIVREGSFSRAAETLFITQPTLSRQIAQLENELGTKLFLRDKQLTLTDSGLMLRRRAEEMLELMDIIKSEFQSGDELSGKISIGCGGLRSVNVLMEEMARFKQLYPKVTFELYTNSAEDIKEKLDRGLLDFAILLEPIEIQKYHYLRIETKERWGLFMPSSSPLAAQAEITKRDLINLPLIMSNRQALQKEIAHWLRLDWDELKIVATYNIITNVAEMVSNNLGYAMTIEGAVEQFDPARFTFTPFTPPLEMTSVIAWKNAHLLSMPRIPF</sequence>
<dbReference type="InterPro" id="IPR050950">
    <property type="entry name" value="HTH-type_LysR_regulators"/>
</dbReference>
<keyword evidence="3" id="KW-0238">DNA-binding</keyword>
<evidence type="ECO:0000313" key="7">
    <source>
        <dbReference type="Proteomes" id="UP001589645"/>
    </source>
</evidence>
<dbReference type="Pfam" id="PF00126">
    <property type="entry name" value="HTH_1"/>
    <property type="match status" value="1"/>
</dbReference>
<comment type="caution">
    <text evidence="6">The sequence shown here is derived from an EMBL/GenBank/DDBJ whole genome shotgun (WGS) entry which is preliminary data.</text>
</comment>
<evidence type="ECO:0000259" key="5">
    <source>
        <dbReference type="PROSITE" id="PS50931"/>
    </source>
</evidence>
<evidence type="ECO:0000256" key="1">
    <source>
        <dbReference type="ARBA" id="ARBA00009437"/>
    </source>
</evidence>
<dbReference type="CDD" id="cd05466">
    <property type="entry name" value="PBP2_LTTR_substrate"/>
    <property type="match status" value="1"/>
</dbReference>
<name>A0ABV5HRV5_9VIBR</name>
<dbReference type="PRINTS" id="PR00039">
    <property type="entry name" value="HTHLYSR"/>
</dbReference>
<dbReference type="PANTHER" id="PTHR30419:SF8">
    <property type="entry name" value="NITROGEN ASSIMILATION TRANSCRIPTIONAL ACTIVATOR-RELATED"/>
    <property type="match status" value="1"/>
</dbReference>
<dbReference type="InterPro" id="IPR036390">
    <property type="entry name" value="WH_DNA-bd_sf"/>
</dbReference>
<dbReference type="Proteomes" id="UP001589645">
    <property type="component" value="Unassembled WGS sequence"/>
</dbReference>
<dbReference type="SUPFAM" id="SSF46785">
    <property type="entry name" value="Winged helix' DNA-binding domain"/>
    <property type="match status" value="1"/>
</dbReference>
<feature type="domain" description="HTH lysR-type" evidence="5">
    <location>
        <begin position="1"/>
        <end position="57"/>
    </location>
</feature>
<dbReference type="PROSITE" id="PS50931">
    <property type="entry name" value="HTH_LYSR"/>
    <property type="match status" value="1"/>
</dbReference>
<reference evidence="6 7" key="1">
    <citation type="submission" date="2024-09" db="EMBL/GenBank/DDBJ databases">
        <authorList>
            <person name="Sun Q."/>
            <person name="Mori K."/>
        </authorList>
    </citation>
    <scope>NUCLEOTIDE SEQUENCE [LARGE SCALE GENOMIC DNA]</scope>
    <source>
        <strain evidence="6 7">CECT 8064</strain>
    </source>
</reference>